<feature type="domain" description="DUF6531" evidence="3">
    <location>
        <begin position="228"/>
        <end position="314"/>
    </location>
</feature>
<proteinExistence type="predicted"/>
<dbReference type="NCBIfam" id="TIGR03696">
    <property type="entry name" value="Rhs_assc_core"/>
    <property type="match status" value="1"/>
</dbReference>
<dbReference type="Pfam" id="PF25023">
    <property type="entry name" value="TEN_YD-shell"/>
    <property type="match status" value="2"/>
</dbReference>
<feature type="region of interest" description="Disordered" evidence="2">
    <location>
        <begin position="1455"/>
        <end position="1474"/>
    </location>
</feature>
<evidence type="ECO:0000256" key="1">
    <source>
        <dbReference type="ARBA" id="ARBA00022737"/>
    </source>
</evidence>
<dbReference type="Pfam" id="PF20148">
    <property type="entry name" value="DUF6531"/>
    <property type="match status" value="1"/>
</dbReference>
<feature type="domain" description="Teneurin-like YD-shell" evidence="4">
    <location>
        <begin position="349"/>
        <end position="448"/>
    </location>
</feature>
<name>A0A369UPM1_9GAMM</name>
<accession>A0A369UPM1</accession>
<dbReference type="PANTHER" id="PTHR32305">
    <property type="match status" value="1"/>
</dbReference>
<reference evidence="5 6" key="1">
    <citation type="submission" date="2018-07" db="EMBL/GenBank/DDBJ databases">
        <title>Dyella tabacisoli L4-6T, whole genome shotgun sequence.</title>
        <authorList>
            <person name="Zhou X.-K."/>
            <person name="Li W.-J."/>
            <person name="Duan Y.-Q."/>
        </authorList>
    </citation>
    <scope>NUCLEOTIDE SEQUENCE [LARGE SCALE GENOMIC DNA]</scope>
    <source>
        <strain evidence="5 6">L4-6</strain>
    </source>
</reference>
<evidence type="ECO:0000259" key="4">
    <source>
        <dbReference type="Pfam" id="PF25023"/>
    </source>
</evidence>
<comment type="caution">
    <text evidence="5">The sequence shown here is derived from an EMBL/GenBank/DDBJ whole genome shotgun (WGS) entry which is preliminary data.</text>
</comment>
<protein>
    <submittedName>
        <fullName evidence="5">RHS repeat protein</fullName>
    </submittedName>
</protein>
<dbReference type="InterPro" id="IPR006530">
    <property type="entry name" value="YD"/>
</dbReference>
<dbReference type="OrthoDB" id="9816400at2"/>
<keyword evidence="6" id="KW-1185">Reference proteome</keyword>
<evidence type="ECO:0000313" key="5">
    <source>
        <dbReference type="EMBL" id="RDD82712.1"/>
    </source>
</evidence>
<dbReference type="Gene3D" id="2.180.10.10">
    <property type="entry name" value="RHS repeat-associated core"/>
    <property type="match status" value="3"/>
</dbReference>
<dbReference type="Proteomes" id="UP000253782">
    <property type="component" value="Unassembled WGS sequence"/>
</dbReference>
<dbReference type="InterPro" id="IPR045351">
    <property type="entry name" value="DUF6531"/>
</dbReference>
<keyword evidence="1" id="KW-0677">Repeat</keyword>
<gene>
    <name evidence="5" type="ORF">DVJ77_05680</name>
</gene>
<dbReference type="InterPro" id="IPR050708">
    <property type="entry name" value="T6SS_VgrG/RHS"/>
</dbReference>
<dbReference type="InterPro" id="IPR031325">
    <property type="entry name" value="RHS_repeat"/>
</dbReference>
<dbReference type="PANTHER" id="PTHR32305:SF15">
    <property type="entry name" value="PROTEIN RHSA-RELATED"/>
    <property type="match status" value="1"/>
</dbReference>
<dbReference type="InterPro" id="IPR056823">
    <property type="entry name" value="TEN-like_YD-shell"/>
</dbReference>
<dbReference type="NCBIfam" id="TIGR01643">
    <property type="entry name" value="YD_repeat_2x"/>
    <property type="match status" value="6"/>
</dbReference>
<dbReference type="Pfam" id="PF05593">
    <property type="entry name" value="RHS_repeat"/>
    <property type="match status" value="4"/>
</dbReference>
<organism evidence="5 6">
    <name type="scientific">Dyella tabacisoli</name>
    <dbReference type="NCBI Taxonomy" id="2282381"/>
    <lineage>
        <taxon>Bacteria</taxon>
        <taxon>Pseudomonadati</taxon>
        <taxon>Pseudomonadota</taxon>
        <taxon>Gammaproteobacteria</taxon>
        <taxon>Lysobacterales</taxon>
        <taxon>Rhodanobacteraceae</taxon>
        <taxon>Dyella</taxon>
    </lineage>
</organism>
<sequence>MHSMVAAFTPLRSVSAARTMHEHSWQSPRDYRPLWRPMAALLLIFLCLNVWSTRAEAQACVQDGGTAVCTMAKQLPPRYTTPGTLSSCQGNRDAAPAPYDTSYTFTSEAAAAQFMLHSLECASSPCAPGSVYPMKPFIPTTYSAIPGYNPQYACRGSGGLSNFECNGYAYVQHYTDTSGVCQSQVNTVDYRMGKEEPIVCPVGYSRVDGATGVCKKDAPQPCPCLTVGHPIQPGGGAKLFVETDYTPGIGPLTFSRNYNSHGYEAPVGAVSIAATNGILGRLWRTPYDSHLYAIAGSTYVTHSMVRADGSTKYFRPDGSEFPHFAGTPVETLVPQADGSWTFTSGTDLVETYDAQGRLTSLWDKAGALRTLSYDSNNRLQSVTDARGRSLNFTYQIADDLTQVVLMTTPAGESYVYTLDRLSNLLSVDYPGGKTRRYVYENANLINAITGVFDENGSRYETVTYDGAGHATSSFLAPDIANGTIELNRFGYYYDWSMDVTDPLGKTRTFSFSTINGVQNLTAVSAPCVSCGATMQSKNYDSAGYPANATDFNGSTTLYTYDDTRGLETQRVEASNDTATPSAKRTIQTAWHPQFRLPSERRTFNASNTLITKMDWVYNARGQVLARCEVDPAMAGAYTCATSGTPPTGVRRWTTTYCDTIDSTQCPIVGLVLSTAGPRTDVSDVTNYRYYLSTDESGCGTAGGACHRAGDLYQVTEALGQVTTTVAYDKNGRILRQRDTNGVITDLTYHPRGWLLTRTVRANADGSASAQDAMTQMAYDGVGNVTKVTDPDGVFTSYTYDPAHRLTDITDALGNRIHYTLDAAGNKTKEDTYDSTGTVRHTLSRSYNTLGQLTAVVDALNRTVFNAGYSDSYDANGNLVHTADALGVQRKQGYDGLSRLVSTLDNYNGTDTATQNTSSVFAYDARDNLQGISDPDGLNTTYNYDGLSNATALQSPDTGNTSYTYDAAGNRISQTDAKGVTGAFAYDALSRLIAVSYADTTLNISYSYDEPDTATGCSGSRSVGHLTRVVEGAVSTVFCYDARGNLTQKSQIQSGQTDATLYTYTLGNRLSSVTSPSHTATQYTRDAVGRINAVTVLPPGVTGAQVGSAVSAISYLPFGPIAGYTLGNGQAITRNYDANYQLTDLTSPVLSLHFARDAMGNITALGNVAGANPSTETYQYDPLYRVTAVNGPSGAAIEAYTYSKTGDRLSKIGSGQATGVYSYVSGTHRLSSTGSAARAYDANGNTTGSAIGGETFGFGYNGRNRMSVVQRNGQTVGTYAYNAFGQRISKIATLPQAVVQRYVYDENSHLIGEYGNTNRDYIWLNDLPVAVVDMAGTTSAINYVHADDMGTPRAVTDSAGTTLWQWSYAGNPFGEQQPTSVSGYVFNLRFPGQYHDAESGLKNNRYRYFESARGGYSQSDPVGLGGGLNTYTYGYANPLGNIDPSGLWPIGGARVPSAHSPPPGPGGNYGRGVPSLPLPEVPVGPEQTPGAWPNLVRPSLDTVRCVKAMCLTDPMACRENQLTMVKLKFIGLPPGMFPTAANFKRDNPFCKCNQWKTDAQIMAFVTSDSDAGPDASPLDAAELAARMWENRARAAEAEPVL</sequence>
<dbReference type="EMBL" id="QQAH01000004">
    <property type="protein sequence ID" value="RDD82712.1"/>
    <property type="molecule type" value="Genomic_DNA"/>
</dbReference>
<evidence type="ECO:0000256" key="2">
    <source>
        <dbReference type="SAM" id="MobiDB-lite"/>
    </source>
</evidence>
<dbReference type="InterPro" id="IPR022385">
    <property type="entry name" value="Rhs_assc_core"/>
</dbReference>
<feature type="domain" description="Teneurin-like YD-shell" evidence="4">
    <location>
        <begin position="1145"/>
        <end position="1417"/>
    </location>
</feature>
<evidence type="ECO:0000313" key="6">
    <source>
        <dbReference type="Proteomes" id="UP000253782"/>
    </source>
</evidence>
<evidence type="ECO:0000259" key="3">
    <source>
        <dbReference type="Pfam" id="PF20148"/>
    </source>
</evidence>